<reference evidence="1" key="2">
    <citation type="submission" date="2019-01" db="EMBL/GenBank/DDBJ databases">
        <authorList>
            <consortium name="NCBI Pathogen Detection Project"/>
        </authorList>
    </citation>
    <scope>NUCLEOTIDE SEQUENCE</scope>
    <source>
        <strain evidence="1">Salmonella enterica subsp. enterica</strain>
    </source>
</reference>
<proteinExistence type="predicted"/>
<feature type="non-terminal residue" evidence="1">
    <location>
        <position position="1"/>
    </location>
</feature>
<dbReference type="EMBL" id="DAAOEO010000382">
    <property type="protein sequence ID" value="HAD2721347.1"/>
    <property type="molecule type" value="Genomic_DNA"/>
</dbReference>
<organism evidence="1">
    <name type="scientific">Salmonella enterica I</name>
    <dbReference type="NCBI Taxonomy" id="59201"/>
    <lineage>
        <taxon>Bacteria</taxon>
        <taxon>Pseudomonadati</taxon>
        <taxon>Pseudomonadota</taxon>
        <taxon>Gammaproteobacteria</taxon>
        <taxon>Enterobacterales</taxon>
        <taxon>Enterobacteriaceae</taxon>
        <taxon>Salmonella</taxon>
    </lineage>
</organism>
<evidence type="ECO:0000313" key="1">
    <source>
        <dbReference type="EMBL" id="HAD2721347.1"/>
    </source>
</evidence>
<comment type="caution">
    <text evidence="1">The sequence shown here is derived from an EMBL/GenBank/DDBJ whole genome shotgun (WGS) entry which is preliminary data.</text>
</comment>
<reference evidence="1" key="1">
    <citation type="journal article" date="2018" name="Genome Biol.">
        <title>SKESA: strategic k-mer extension for scrupulous assemblies.</title>
        <authorList>
            <person name="Souvorov A."/>
            <person name="Agarwala R."/>
            <person name="Lipman D.J."/>
        </authorList>
    </citation>
    <scope>NUCLEOTIDE SEQUENCE</scope>
    <source>
        <strain evidence="1">Salmonella enterica subsp. enterica</strain>
    </source>
</reference>
<gene>
    <name evidence="1" type="ORF">G1H61_26225</name>
</gene>
<accession>A0A712HJG5</accession>
<dbReference type="AlphaFoldDB" id="A0A712HJG5"/>
<name>A0A712HJG5_SALET</name>
<sequence>NFRKFFTSPDLFLRRRNSRFMHHYSAHYFCKIIIKLCLQIADNALNYCLQSKRKKAWLQFHH</sequence>
<protein>
    <submittedName>
        <fullName evidence="1">Uncharacterized protein</fullName>
    </submittedName>
</protein>